<dbReference type="PANTHER" id="PTHR33710">
    <property type="entry name" value="BNAC02G09200D PROTEIN"/>
    <property type="match status" value="1"/>
</dbReference>
<dbReference type="Pfam" id="PF03372">
    <property type="entry name" value="Exo_endo_phos"/>
    <property type="match status" value="1"/>
</dbReference>
<sequence length="542" mass="61307">MVTIGSWNVRGLNSPQKQFAVCSWLKHHNIDIFGLLETRILPNNLDNVQAKILPLNWSAISNIHTGTLCRILVGWNPKFCHLQSIDTSAQWITSEVHNHPRLAGTRVTFVYGSNSPVERRTLWQYIKATSEANKNSPWIILGDFNVVLRPSDRSGGSNDWGGHHGDFPDCIMHSTLQQLPYTGMHLTWHDGQNNEATIMKKLDWVFGNLPLMISWPNVKANFIPRQASDHSAMVVNFEKASPRAGSPFKFLNQWASHEDFLDLVRGVWTQPIAGNPLFQLTTKLNILKAHFKSKHRKTTSHLSVWREVTLRAIINWPALPWERAWEWAAKEFTNRSNPNQNFVGMILAATIYHLWAERNNRLHMQVFCSAKHTTDKTLNAIRDKIASLGPFEEFWAELEALVAALDCGWARCLFISKRLGCGWARCLLAQWVFYFGYRLGLGVSGSCLPVGVVIGLLLPVEFQKNTSEPSSSSVPIPTTLPVNIRTHVMTTRSQNQIFKPKIPSNAFVRYPLPKAILTSLSSSHTEPSCYSEAIKSSQYVQP</sequence>
<dbReference type="Gene3D" id="3.60.10.10">
    <property type="entry name" value="Endonuclease/exonuclease/phosphatase"/>
    <property type="match status" value="1"/>
</dbReference>
<dbReference type="InterPro" id="IPR036691">
    <property type="entry name" value="Endo/exonu/phosph_ase_sf"/>
</dbReference>
<reference evidence="3" key="1">
    <citation type="journal article" date="2019" name="Gigascience">
        <title>De novo genome assembly of the endangered Acer yangbiense, a plant species with extremely small populations endemic to Yunnan Province, China.</title>
        <authorList>
            <person name="Yang J."/>
            <person name="Wariss H.M."/>
            <person name="Tao L."/>
            <person name="Zhang R."/>
            <person name="Yun Q."/>
            <person name="Hollingsworth P."/>
            <person name="Dao Z."/>
            <person name="Luo G."/>
            <person name="Guo H."/>
            <person name="Ma Y."/>
            <person name="Sun W."/>
        </authorList>
    </citation>
    <scope>NUCLEOTIDE SEQUENCE [LARGE SCALE GENOMIC DNA]</scope>
    <source>
        <strain evidence="3">cv. br00</strain>
    </source>
</reference>
<protein>
    <recommendedName>
        <fullName evidence="1">Endonuclease/exonuclease/phosphatase domain-containing protein</fullName>
    </recommendedName>
</protein>
<dbReference type="GO" id="GO:0003824">
    <property type="term" value="F:catalytic activity"/>
    <property type="evidence" value="ECO:0007669"/>
    <property type="project" value="InterPro"/>
</dbReference>
<feature type="domain" description="Endonuclease/exonuclease/phosphatase" evidence="1">
    <location>
        <begin position="5"/>
        <end position="177"/>
    </location>
</feature>
<comment type="caution">
    <text evidence="2">The sequence shown here is derived from an EMBL/GenBank/DDBJ whole genome shotgun (WGS) entry which is preliminary data.</text>
</comment>
<organism evidence="2 3">
    <name type="scientific">Salix brachista</name>
    <dbReference type="NCBI Taxonomy" id="2182728"/>
    <lineage>
        <taxon>Eukaryota</taxon>
        <taxon>Viridiplantae</taxon>
        <taxon>Streptophyta</taxon>
        <taxon>Embryophyta</taxon>
        <taxon>Tracheophyta</taxon>
        <taxon>Spermatophyta</taxon>
        <taxon>Magnoliopsida</taxon>
        <taxon>eudicotyledons</taxon>
        <taxon>Gunneridae</taxon>
        <taxon>Pentapetalae</taxon>
        <taxon>rosids</taxon>
        <taxon>fabids</taxon>
        <taxon>Malpighiales</taxon>
        <taxon>Salicaceae</taxon>
        <taxon>Saliceae</taxon>
        <taxon>Salix</taxon>
    </lineage>
</organism>
<evidence type="ECO:0000259" key="1">
    <source>
        <dbReference type="Pfam" id="PF03372"/>
    </source>
</evidence>
<dbReference type="AlphaFoldDB" id="A0A5N5MC51"/>
<keyword evidence="3" id="KW-1185">Reference proteome</keyword>
<evidence type="ECO:0000313" key="2">
    <source>
        <dbReference type="EMBL" id="KAB5552695.1"/>
    </source>
</evidence>
<gene>
    <name evidence="2" type="ORF">DKX38_010006</name>
</gene>
<dbReference type="PANTHER" id="PTHR33710:SF71">
    <property type="entry name" value="ENDONUCLEASE_EXONUCLEASE_PHOSPHATASE DOMAIN-CONTAINING PROTEIN"/>
    <property type="match status" value="1"/>
</dbReference>
<evidence type="ECO:0000313" key="3">
    <source>
        <dbReference type="Proteomes" id="UP000326939"/>
    </source>
</evidence>
<name>A0A5N5MC51_9ROSI</name>
<accession>A0A5N5MC51</accession>
<dbReference type="Proteomes" id="UP000326939">
    <property type="component" value="Chromosome 6"/>
</dbReference>
<dbReference type="SUPFAM" id="SSF56219">
    <property type="entry name" value="DNase I-like"/>
    <property type="match status" value="1"/>
</dbReference>
<proteinExistence type="predicted"/>
<dbReference type="InterPro" id="IPR005135">
    <property type="entry name" value="Endo/exonuclease/phosphatase"/>
</dbReference>
<dbReference type="EMBL" id="VDCV01000006">
    <property type="protein sequence ID" value="KAB5552695.1"/>
    <property type="molecule type" value="Genomic_DNA"/>
</dbReference>